<name>A0ACB7VY82_DIOAL</name>
<keyword evidence="1" id="KW-0808">Transferase</keyword>
<keyword evidence="1" id="KW-0418">Kinase</keyword>
<protein>
    <submittedName>
        <fullName evidence="1">Non-specific serine/threonine protein kinase protein</fullName>
        <ecNumber evidence="1">2.7.11.1</ecNumber>
    </submittedName>
</protein>
<accession>A0ACB7VY82</accession>
<evidence type="ECO:0000313" key="2">
    <source>
        <dbReference type="Proteomes" id="UP000827976"/>
    </source>
</evidence>
<evidence type="ECO:0000313" key="1">
    <source>
        <dbReference type="EMBL" id="KAH7679639.1"/>
    </source>
</evidence>
<keyword evidence="2" id="KW-1185">Reference proteome</keyword>
<dbReference type="EMBL" id="CM037016">
    <property type="protein sequence ID" value="KAH7679639.1"/>
    <property type="molecule type" value="Genomic_DNA"/>
</dbReference>
<dbReference type="Proteomes" id="UP000827976">
    <property type="component" value="Chromosome 6"/>
</dbReference>
<gene>
    <name evidence="1" type="ORF">IHE45_06G071700</name>
</gene>
<reference evidence="2" key="1">
    <citation type="journal article" date="2022" name="Nat. Commun.">
        <title>Chromosome evolution and the genetic basis of agronomically important traits in greater yam.</title>
        <authorList>
            <person name="Bredeson J.V."/>
            <person name="Lyons J.B."/>
            <person name="Oniyinde I.O."/>
            <person name="Okereke N.R."/>
            <person name="Kolade O."/>
            <person name="Nnabue I."/>
            <person name="Nwadili C.O."/>
            <person name="Hribova E."/>
            <person name="Parker M."/>
            <person name="Nwogha J."/>
            <person name="Shu S."/>
            <person name="Carlson J."/>
            <person name="Kariba R."/>
            <person name="Muthemba S."/>
            <person name="Knop K."/>
            <person name="Barton G.J."/>
            <person name="Sherwood A.V."/>
            <person name="Lopez-Montes A."/>
            <person name="Asiedu R."/>
            <person name="Jamnadass R."/>
            <person name="Muchugi A."/>
            <person name="Goodstein D."/>
            <person name="Egesi C.N."/>
            <person name="Featherston J."/>
            <person name="Asfaw A."/>
            <person name="Simpson G.G."/>
            <person name="Dolezel J."/>
            <person name="Hendre P.S."/>
            <person name="Van Deynze A."/>
            <person name="Kumar P.L."/>
            <person name="Obidiegwu J.E."/>
            <person name="Bhattacharjee R."/>
            <person name="Rokhsar D.S."/>
        </authorList>
    </citation>
    <scope>NUCLEOTIDE SEQUENCE [LARGE SCALE GENOMIC DNA]</scope>
    <source>
        <strain evidence="2">cv. TDa95/00328</strain>
    </source>
</reference>
<sequence>MTQSTKTKNMPLFSCTTNHHHHRRRHRHRHRIFTHSELATATSNFSSSSLLGRGSQSSVFLATFPSSPPFIAAAKLPSSFSELSILSSLPHSPFIVNLLGFTHPSPSIPLLELMPSGSLDHLLHNPSPPPWRRRLHLAFLSSLSLSFLHSLSPPIIHRDVKPSNILLDSSLNPRLSDFGLAVTFPSLSPPAGTLGYLDPSYTSPHLLTTKTDVFSFGVVLLELITGRRAIDVDYSPPALSDWALSMVTQRRFDEMCDARMGPVVIEEFAAVACLAARCVSSSPEDRPEMAEVAACLRRVRSPPVKRWRKWVTWWGPV</sequence>
<organism evidence="1 2">
    <name type="scientific">Dioscorea alata</name>
    <name type="common">Purple yam</name>
    <dbReference type="NCBI Taxonomy" id="55571"/>
    <lineage>
        <taxon>Eukaryota</taxon>
        <taxon>Viridiplantae</taxon>
        <taxon>Streptophyta</taxon>
        <taxon>Embryophyta</taxon>
        <taxon>Tracheophyta</taxon>
        <taxon>Spermatophyta</taxon>
        <taxon>Magnoliopsida</taxon>
        <taxon>Liliopsida</taxon>
        <taxon>Dioscoreales</taxon>
        <taxon>Dioscoreaceae</taxon>
        <taxon>Dioscorea</taxon>
    </lineage>
</organism>
<keyword evidence="1" id="KW-0723">Serine/threonine-protein kinase</keyword>
<dbReference type="EC" id="2.7.11.1" evidence="1"/>
<proteinExistence type="predicted"/>
<comment type="caution">
    <text evidence="1">The sequence shown here is derived from an EMBL/GenBank/DDBJ whole genome shotgun (WGS) entry which is preliminary data.</text>
</comment>